<evidence type="ECO:0000313" key="2">
    <source>
        <dbReference type="Proteomes" id="UP000708208"/>
    </source>
</evidence>
<dbReference type="Proteomes" id="UP000708208">
    <property type="component" value="Unassembled WGS sequence"/>
</dbReference>
<keyword evidence="2" id="KW-1185">Reference proteome</keyword>
<accession>A0A8J2KBE4</accession>
<dbReference type="AlphaFoldDB" id="A0A8J2KBE4"/>
<sequence>MGTTTVVITGSPVAEDDLLRPKVEEHEATFDICQAKEENVSESDAILIVPDPVVEANDNSDSQTCQLKDEDQVIKGNESYSELSKIISP</sequence>
<protein>
    <submittedName>
        <fullName evidence="1">Uncharacterized protein</fullName>
    </submittedName>
</protein>
<reference evidence="1" key="1">
    <citation type="submission" date="2021-06" db="EMBL/GenBank/DDBJ databases">
        <authorList>
            <person name="Hodson N. C."/>
            <person name="Mongue J. A."/>
            <person name="Jaron S. K."/>
        </authorList>
    </citation>
    <scope>NUCLEOTIDE SEQUENCE</scope>
</reference>
<name>A0A8J2KBE4_9HEXA</name>
<dbReference type="EMBL" id="CAJVCH010243681">
    <property type="protein sequence ID" value="CAG7733138.1"/>
    <property type="molecule type" value="Genomic_DNA"/>
</dbReference>
<comment type="caution">
    <text evidence="1">The sequence shown here is derived from an EMBL/GenBank/DDBJ whole genome shotgun (WGS) entry which is preliminary data.</text>
</comment>
<evidence type="ECO:0000313" key="1">
    <source>
        <dbReference type="EMBL" id="CAG7733138.1"/>
    </source>
</evidence>
<proteinExistence type="predicted"/>
<organism evidence="1 2">
    <name type="scientific">Allacma fusca</name>
    <dbReference type="NCBI Taxonomy" id="39272"/>
    <lineage>
        <taxon>Eukaryota</taxon>
        <taxon>Metazoa</taxon>
        <taxon>Ecdysozoa</taxon>
        <taxon>Arthropoda</taxon>
        <taxon>Hexapoda</taxon>
        <taxon>Collembola</taxon>
        <taxon>Symphypleona</taxon>
        <taxon>Sminthuridae</taxon>
        <taxon>Allacma</taxon>
    </lineage>
</organism>
<gene>
    <name evidence="1" type="ORF">AFUS01_LOCUS21603</name>
</gene>